<evidence type="ECO:0000313" key="9">
    <source>
        <dbReference type="Proteomes" id="UP000294850"/>
    </source>
</evidence>
<keyword evidence="4" id="KW-0255">Endonuclease</keyword>
<comment type="caution">
    <text evidence="8">The sequence shown here is derived from an EMBL/GenBank/DDBJ whole genome shotgun (WGS) entry which is preliminary data.</text>
</comment>
<organism evidence="8 9">
    <name type="scientific">Dyadobacter psychrotolerans</name>
    <dbReference type="NCBI Taxonomy" id="2541721"/>
    <lineage>
        <taxon>Bacteria</taxon>
        <taxon>Pseudomonadati</taxon>
        <taxon>Bacteroidota</taxon>
        <taxon>Cytophagia</taxon>
        <taxon>Cytophagales</taxon>
        <taxon>Spirosomataceae</taxon>
        <taxon>Dyadobacter</taxon>
    </lineage>
</organism>
<evidence type="ECO:0000256" key="3">
    <source>
        <dbReference type="ARBA" id="ARBA00022722"/>
    </source>
</evidence>
<accession>A0A4R5E2K9</accession>
<dbReference type="InterPro" id="IPR038570">
    <property type="entry name" value="HicA_sf"/>
</dbReference>
<proteinExistence type="inferred from homology"/>
<name>A0A4R5E2K9_9BACT</name>
<comment type="similarity">
    <text evidence="1">Belongs to the HicA mRNA interferase family.</text>
</comment>
<dbReference type="InterPro" id="IPR012933">
    <property type="entry name" value="HicA_mRNA_interferase"/>
</dbReference>
<evidence type="ECO:0000313" key="8">
    <source>
        <dbReference type="EMBL" id="TDE18635.1"/>
    </source>
</evidence>
<dbReference type="RefSeq" id="WP_131956716.1">
    <property type="nucleotide sequence ID" value="NZ_SMFL01000001.1"/>
</dbReference>
<gene>
    <name evidence="8" type="ORF">E0F88_03605</name>
</gene>
<dbReference type="AlphaFoldDB" id="A0A4R5E2K9"/>
<reference evidence="8 9" key="1">
    <citation type="submission" date="2019-03" db="EMBL/GenBank/DDBJ databases">
        <title>Dyadobacter AR-3-6 sp. nov., isolated from arctic soil.</title>
        <authorList>
            <person name="Chaudhary D.K."/>
        </authorList>
    </citation>
    <scope>NUCLEOTIDE SEQUENCE [LARGE SCALE GENOMIC DNA]</scope>
    <source>
        <strain evidence="8 9">AR-3-6</strain>
    </source>
</reference>
<keyword evidence="7" id="KW-0346">Stress response</keyword>
<dbReference type="GO" id="GO:0004519">
    <property type="term" value="F:endonuclease activity"/>
    <property type="evidence" value="ECO:0007669"/>
    <property type="project" value="UniProtKB-KW"/>
</dbReference>
<dbReference type="Pfam" id="PF07927">
    <property type="entry name" value="HicA_toxin"/>
    <property type="match status" value="1"/>
</dbReference>
<evidence type="ECO:0000256" key="5">
    <source>
        <dbReference type="ARBA" id="ARBA00022801"/>
    </source>
</evidence>
<dbReference type="GO" id="GO:0003729">
    <property type="term" value="F:mRNA binding"/>
    <property type="evidence" value="ECO:0007669"/>
    <property type="project" value="InterPro"/>
</dbReference>
<dbReference type="EMBL" id="SMFL01000001">
    <property type="protein sequence ID" value="TDE18635.1"/>
    <property type="molecule type" value="Genomic_DNA"/>
</dbReference>
<evidence type="ECO:0000256" key="7">
    <source>
        <dbReference type="ARBA" id="ARBA00023016"/>
    </source>
</evidence>
<dbReference type="Gene3D" id="3.30.920.30">
    <property type="entry name" value="Hypothetical protein"/>
    <property type="match status" value="1"/>
</dbReference>
<dbReference type="GO" id="GO:0016787">
    <property type="term" value="F:hydrolase activity"/>
    <property type="evidence" value="ECO:0007669"/>
    <property type="project" value="UniProtKB-KW"/>
</dbReference>
<sequence length="80" mass="9235">MTAIHWNILLVWLHEPNIQIPNKPLESNRFIFRRAKGSHHIYYNAELYKTAVVPVHGGKDLKEGTFLSILKQAGIEKNNN</sequence>
<keyword evidence="6" id="KW-0694">RNA-binding</keyword>
<evidence type="ECO:0000256" key="2">
    <source>
        <dbReference type="ARBA" id="ARBA00022649"/>
    </source>
</evidence>
<dbReference type="Proteomes" id="UP000294850">
    <property type="component" value="Unassembled WGS sequence"/>
</dbReference>
<protein>
    <submittedName>
        <fullName evidence="8">Type II toxin-antitoxin system HicA family toxin</fullName>
    </submittedName>
</protein>
<keyword evidence="9" id="KW-1185">Reference proteome</keyword>
<evidence type="ECO:0000256" key="1">
    <source>
        <dbReference type="ARBA" id="ARBA00006620"/>
    </source>
</evidence>
<dbReference type="SUPFAM" id="SSF54786">
    <property type="entry name" value="YcfA/nrd intein domain"/>
    <property type="match status" value="1"/>
</dbReference>
<keyword evidence="3" id="KW-0540">Nuclease</keyword>
<evidence type="ECO:0000256" key="6">
    <source>
        <dbReference type="ARBA" id="ARBA00022884"/>
    </source>
</evidence>
<keyword evidence="5" id="KW-0378">Hydrolase</keyword>
<keyword evidence="2" id="KW-1277">Toxin-antitoxin system</keyword>
<evidence type="ECO:0000256" key="4">
    <source>
        <dbReference type="ARBA" id="ARBA00022759"/>
    </source>
</evidence>
<dbReference type="OrthoDB" id="9798547at2"/>